<evidence type="ECO:0000313" key="12">
    <source>
        <dbReference type="EMBL" id="AFK35509.1"/>
    </source>
</evidence>
<name>I3S5G7_MEDTR</name>
<evidence type="ECO:0000256" key="1">
    <source>
        <dbReference type="ARBA" id="ARBA00004191"/>
    </source>
</evidence>
<dbReference type="KEGG" id="mtr:11417437"/>
<dbReference type="ExpressionAtlas" id="I3S5G7">
    <property type="expression patterns" value="differential"/>
</dbReference>
<dbReference type="GO" id="GO:0030599">
    <property type="term" value="F:pectinesterase activity"/>
    <property type="evidence" value="ECO:0007669"/>
    <property type="project" value="UniProtKB-EC"/>
</dbReference>
<dbReference type="Gramene" id="rna4989">
    <property type="protein sequence ID" value="RHN81001.1"/>
    <property type="gene ID" value="gene4989"/>
</dbReference>
<evidence type="ECO:0000313" key="13">
    <source>
        <dbReference type="EMBL" id="RHN81001.1"/>
    </source>
</evidence>
<dbReference type="Gene3D" id="2.160.20.10">
    <property type="entry name" value="Single-stranded right-handed beta-helix, Pectin lyase-like"/>
    <property type="match status" value="1"/>
</dbReference>
<dbReference type="PROSITE" id="PS51257">
    <property type="entry name" value="PROKAR_LIPOPROTEIN"/>
    <property type="match status" value="1"/>
</dbReference>
<dbReference type="EMBL" id="BT135714">
    <property type="protein sequence ID" value="AFK35509.1"/>
    <property type="molecule type" value="mRNA"/>
</dbReference>
<dbReference type="EMBL" id="PSQE01000001">
    <property type="protein sequence ID" value="RHN81001.1"/>
    <property type="molecule type" value="Genomic_DNA"/>
</dbReference>
<keyword evidence="9" id="KW-0063">Aspartyl esterase</keyword>
<keyword evidence="5" id="KW-0134">Cell wall</keyword>
<gene>
    <name evidence="13" type="ORF">MtrunA17_Chr1g0194311</name>
</gene>
<dbReference type="PANTHER" id="PTHR31321">
    <property type="entry name" value="ACYL-COA THIOESTER HYDROLASE YBHC-RELATED"/>
    <property type="match status" value="1"/>
</dbReference>
<dbReference type="InterPro" id="IPR012334">
    <property type="entry name" value="Pectin_lyas_fold"/>
</dbReference>
<evidence type="ECO:0000256" key="9">
    <source>
        <dbReference type="ARBA" id="ARBA00023085"/>
    </source>
</evidence>
<dbReference type="UniPathway" id="UPA00545">
    <property type="reaction ID" value="UER00823"/>
</dbReference>
<dbReference type="OrthoDB" id="1373757at2759"/>
<dbReference type="InterPro" id="IPR000070">
    <property type="entry name" value="Pectinesterase_cat"/>
</dbReference>
<accession>I3S5G7</accession>
<dbReference type="EC" id="3.1.1.11" evidence="4"/>
<evidence type="ECO:0000256" key="4">
    <source>
        <dbReference type="ARBA" id="ARBA00013229"/>
    </source>
</evidence>
<reference evidence="12" key="1">
    <citation type="submission" date="2012-05" db="EMBL/GenBank/DDBJ databases">
        <authorList>
            <person name="Krishnakumar V."/>
            <person name="Cheung F."/>
            <person name="Xiao Y."/>
            <person name="Chan A."/>
            <person name="Moskal W.A."/>
            <person name="Town C.D."/>
        </authorList>
    </citation>
    <scope>NUCLEOTIDE SEQUENCE</scope>
</reference>
<organism evidence="12">
    <name type="scientific">Medicago truncatula</name>
    <name type="common">Barrel medic</name>
    <name type="synonym">Medicago tribuloides</name>
    <dbReference type="NCBI Taxonomy" id="3880"/>
    <lineage>
        <taxon>Eukaryota</taxon>
        <taxon>Viridiplantae</taxon>
        <taxon>Streptophyta</taxon>
        <taxon>Embryophyta</taxon>
        <taxon>Tracheophyta</taxon>
        <taxon>Spermatophyta</taxon>
        <taxon>Magnoliopsida</taxon>
        <taxon>eudicotyledons</taxon>
        <taxon>Gunneridae</taxon>
        <taxon>Pentapetalae</taxon>
        <taxon>rosids</taxon>
        <taxon>fabids</taxon>
        <taxon>Fabales</taxon>
        <taxon>Fabaceae</taxon>
        <taxon>Papilionoideae</taxon>
        <taxon>50 kb inversion clade</taxon>
        <taxon>NPAAA clade</taxon>
        <taxon>Hologalegina</taxon>
        <taxon>IRL clade</taxon>
        <taxon>Trifolieae</taxon>
        <taxon>Medicago</taxon>
    </lineage>
</organism>
<evidence type="ECO:0000256" key="5">
    <source>
        <dbReference type="ARBA" id="ARBA00022512"/>
    </source>
</evidence>
<feature type="signal peptide" evidence="10">
    <location>
        <begin position="1"/>
        <end position="23"/>
    </location>
</feature>
<keyword evidence="7 10" id="KW-0732">Signal</keyword>
<keyword evidence="8 13" id="KW-0378">Hydrolase</keyword>
<evidence type="ECO:0000256" key="2">
    <source>
        <dbReference type="ARBA" id="ARBA00005184"/>
    </source>
</evidence>
<keyword evidence="6" id="KW-0964">Secreted</keyword>
<evidence type="ECO:0000256" key="6">
    <source>
        <dbReference type="ARBA" id="ARBA00022525"/>
    </source>
</evidence>
<dbReference type="GO" id="GO:0042545">
    <property type="term" value="P:cell wall modification"/>
    <property type="evidence" value="ECO:0007669"/>
    <property type="project" value="InterPro"/>
</dbReference>
<evidence type="ECO:0000313" key="14">
    <source>
        <dbReference type="Proteomes" id="UP000265566"/>
    </source>
</evidence>
<reference evidence="13" key="3">
    <citation type="journal article" date="2018" name="Nat. Plants">
        <title>Whole-genome landscape of Medicago truncatula symbiotic genes.</title>
        <authorList>
            <person name="Pecrix Y."/>
            <person name="Gamas P."/>
            <person name="Carrere S."/>
        </authorList>
    </citation>
    <scope>NUCLEOTIDE SEQUENCE</scope>
    <source>
        <tissue evidence="13">Leaves</tissue>
    </source>
</reference>
<dbReference type="GO" id="GO:0045490">
    <property type="term" value="P:pectin catabolic process"/>
    <property type="evidence" value="ECO:0007669"/>
    <property type="project" value="UniProtKB-UniPathway"/>
</dbReference>
<sequence length="371" mass="41596">MVPRRCFHLILLVLSCLCFSCRSEMESDFDKWISWNVKNYQRKTIMEKRYRNVSGNVQGLDPKLKKAESNKVRLKVSQDGSAQFKSITEALNSIQPYNIRRVIISIAPGYYREKIVVPKTLPFITFLGDVRDPPTITGNDTQSVTGSDGAQLRTFNSATVAVNASYFMAININFENTASFPIGSKVEQAVAVRITGNKTAFYNCTFSGVQDTLYDHKGLHYFNNCTIKGSVDFICGHGKSLYEGCTIRSIANNMTSITAQSGSNPSYDSGFSFKNSMVIGDGPTYLGRPWGNYSQVVFSYTYMDNSVLPKGWEDWNDTKRYMNAYYGEYKCSGPGSNTAGRVPWARMLNDKEAQVFIGTQYIDGNTWLISP</sequence>
<comment type="pathway">
    <text evidence="2">Glycan metabolism; pectin degradation; 2-dehydro-3-deoxy-D-gluconate from pectin: step 1/5.</text>
</comment>
<feature type="domain" description="Pectinesterase catalytic" evidence="11">
    <location>
        <begin position="75"/>
        <end position="365"/>
    </location>
</feature>
<feature type="chain" id="PRO_5033698584" description="pectinesterase" evidence="10">
    <location>
        <begin position="24"/>
        <end position="371"/>
    </location>
</feature>
<protein>
    <recommendedName>
        <fullName evidence="4">pectinesterase</fullName>
        <ecNumber evidence="4">3.1.1.11</ecNumber>
    </recommendedName>
</protein>
<dbReference type="SUPFAM" id="SSF51126">
    <property type="entry name" value="Pectin lyase-like"/>
    <property type="match status" value="1"/>
</dbReference>
<reference evidence="14" key="2">
    <citation type="journal article" date="2018" name="Nat. Plants">
        <title>Whole-genome landscape of Medicago truncatula symbiotic genes.</title>
        <authorList>
            <person name="Pecrix Y."/>
            <person name="Staton S.E."/>
            <person name="Sallet E."/>
            <person name="Lelandais-Briere C."/>
            <person name="Moreau S."/>
            <person name="Carrere S."/>
            <person name="Blein T."/>
            <person name="Jardinaud M.F."/>
            <person name="Latrasse D."/>
            <person name="Zouine M."/>
            <person name="Zahm M."/>
            <person name="Kreplak J."/>
            <person name="Mayjonade B."/>
            <person name="Satge C."/>
            <person name="Perez M."/>
            <person name="Cauet S."/>
            <person name="Marande W."/>
            <person name="Chantry-Darmon C."/>
            <person name="Lopez-Roques C."/>
            <person name="Bouchez O."/>
            <person name="Berard A."/>
            <person name="Debelle F."/>
            <person name="Munos S."/>
            <person name="Bendahmane A."/>
            <person name="Berges H."/>
            <person name="Niebel A."/>
            <person name="Buitink J."/>
            <person name="Frugier F."/>
            <person name="Benhamed M."/>
            <person name="Crespi M."/>
            <person name="Gouzy J."/>
            <person name="Gamas P."/>
        </authorList>
    </citation>
    <scope>NUCLEOTIDE SEQUENCE [LARGE SCALE GENOMIC DNA]</scope>
    <source>
        <strain evidence="14">cv. Jemalong A17</strain>
    </source>
</reference>
<evidence type="ECO:0000256" key="7">
    <source>
        <dbReference type="ARBA" id="ARBA00022729"/>
    </source>
</evidence>
<proteinExistence type="evidence at transcript level"/>
<dbReference type="Pfam" id="PF01095">
    <property type="entry name" value="Pectinesterase"/>
    <property type="match status" value="1"/>
</dbReference>
<evidence type="ECO:0000256" key="10">
    <source>
        <dbReference type="SAM" id="SignalP"/>
    </source>
</evidence>
<comment type="subcellular location">
    <subcellularLocation>
        <location evidence="1">Secreted</location>
        <location evidence="1">Cell wall</location>
    </subcellularLocation>
</comment>
<dbReference type="AlphaFoldDB" id="I3S5G7"/>
<dbReference type="InterPro" id="IPR011050">
    <property type="entry name" value="Pectin_lyase_fold/virulence"/>
</dbReference>
<dbReference type="FunFam" id="2.160.20.10:FF:000008">
    <property type="entry name" value="Pectinesterase"/>
    <property type="match status" value="1"/>
</dbReference>
<dbReference type="Proteomes" id="UP000265566">
    <property type="component" value="Chromosome 1"/>
</dbReference>
<evidence type="ECO:0000256" key="8">
    <source>
        <dbReference type="ARBA" id="ARBA00022801"/>
    </source>
</evidence>
<evidence type="ECO:0000256" key="3">
    <source>
        <dbReference type="ARBA" id="ARBA00008891"/>
    </source>
</evidence>
<comment type="similarity">
    <text evidence="3">Belongs to the pectinesterase family.</text>
</comment>
<evidence type="ECO:0000259" key="11">
    <source>
        <dbReference type="Pfam" id="PF01095"/>
    </source>
</evidence>
<dbReference type="PANTHER" id="PTHR31321:SF81">
    <property type="entry name" value="PECTINESTERASE"/>
    <property type="match status" value="1"/>
</dbReference>